<keyword evidence="1" id="KW-0732">Signal</keyword>
<proteinExistence type="predicted"/>
<evidence type="ECO:0000313" key="3">
    <source>
        <dbReference type="Proteomes" id="UP001320460"/>
    </source>
</evidence>
<name>A0ABM7VWT1_9ENTR</name>
<sequence length="170" mass="18749">MTKITRLNKACAIIFANLLMTGVVEAKMQNEDLWQFISHLSTSVKTVNVNTINRFALPVTEVSQNDNFVFYTSDAVKLASGATLSAFDLRVNKKPNSKVLFAFDYAGQCISLGEVRQHYAKMDITDTPRGHSVHEVTSHTAAIGDGQEVTFSFAETNPDCLSSVVITREK</sequence>
<protein>
    <submittedName>
        <fullName evidence="2">Uncharacterized protein</fullName>
    </submittedName>
</protein>
<feature type="chain" id="PRO_5046925522" evidence="1">
    <location>
        <begin position="27"/>
        <end position="170"/>
    </location>
</feature>
<evidence type="ECO:0000313" key="2">
    <source>
        <dbReference type="EMBL" id="BDD51707.1"/>
    </source>
</evidence>
<dbReference type="EMBL" id="AP025334">
    <property type="protein sequence ID" value="BDD51707.1"/>
    <property type="molecule type" value="Genomic_DNA"/>
</dbReference>
<keyword evidence="3" id="KW-1185">Reference proteome</keyword>
<feature type="signal peptide" evidence="1">
    <location>
        <begin position="1"/>
        <end position="26"/>
    </location>
</feature>
<evidence type="ECO:0000256" key="1">
    <source>
        <dbReference type="SAM" id="SignalP"/>
    </source>
</evidence>
<reference evidence="2 3" key="1">
    <citation type="submission" date="2021-12" db="EMBL/GenBank/DDBJ databases">
        <title>Complete genome sequence of Phytobacter diazotrophicus TA9734.</title>
        <authorList>
            <person name="Kubota H."/>
            <person name="Nakayama Y."/>
            <person name="Ariyoshi T."/>
        </authorList>
    </citation>
    <scope>NUCLEOTIDE SEQUENCE [LARGE SCALE GENOMIC DNA]</scope>
    <source>
        <strain evidence="2 3">TA9734</strain>
    </source>
</reference>
<dbReference type="Proteomes" id="UP001320460">
    <property type="component" value="Chromosome"/>
</dbReference>
<organism evidence="2 3">
    <name type="scientific">Phytobacter diazotrophicus</name>
    <dbReference type="NCBI Taxonomy" id="395631"/>
    <lineage>
        <taxon>Bacteria</taxon>
        <taxon>Pseudomonadati</taxon>
        <taxon>Pseudomonadota</taxon>
        <taxon>Gammaproteobacteria</taxon>
        <taxon>Enterobacterales</taxon>
        <taxon>Enterobacteriaceae</taxon>
        <taxon>Phytobacter</taxon>
    </lineage>
</organism>
<accession>A0ABM7VWT1</accession>
<gene>
    <name evidence="2" type="ORF">PDTA9734_31940</name>
</gene>
<dbReference type="RefSeq" id="WP_125124893.1">
    <property type="nucleotide sequence ID" value="NZ_AP025334.1"/>
</dbReference>